<name>A0A1W1B9Q7_9ZZZZ</name>
<evidence type="ECO:0000259" key="1">
    <source>
        <dbReference type="Pfam" id="PF13115"/>
    </source>
</evidence>
<protein>
    <recommendedName>
        <fullName evidence="1">YtkA-like domain-containing protein</fullName>
    </recommendedName>
</protein>
<accession>A0A1W1B9Q7</accession>
<evidence type="ECO:0000313" key="2">
    <source>
        <dbReference type="EMBL" id="SFV50158.1"/>
    </source>
</evidence>
<dbReference type="InterPro" id="IPR032693">
    <property type="entry name" value="YtkA-like_dom"/>
</dbReference>
<reference evidence="2" key="1">
    <citation type="submission" date="2016-10" db="EMBL/GenBank/DDBJ databases">
        <authorList>
            <person name="de Groot N.N."/>
        </authorList>
    </citation>
    <scope>NUCLEOTIDE SEQUENCE</scope>
</reference>
<gene>
    <name evidence="2" type="ORF">MNB_SV-6-440</name>
</gene>
<proteinExistence type="predicted"/>
<dbReference type="AlphaFoldDB" id="A0A1W1B9Q7"/>
<sequence length="185" mass="21280">MGKNSQKTYWPHMILGFLLLAIVLGYWTVKTAISMPVQETNNYMMKYQESDLHINDILTKKLAFDKLYDIKIIGTKSMVMTDNIYSHRVQKDPIVLKLGKNSFSYTITTKSGDIVRDANASFLLTRPHTQEDDIMIDRVDIVGDKYTTPELNITKEGRYTLQFRAIIDDKTIGYSSIEAYLPPKK</sequence>
<organism evidence="2">
    <name type="scientific">hydrothermal vent metagenome</name>
    <dbReference type="NCBI Taxonomy" id="652676"/>
    <lineage>
        <taxon>unclassified sequences</taxon>
        <taxon>metagenomes</taxon>
        <taxon>ecological metagenomes</taxon>
    </lineage>
</organism>
<dbReference type="EMBL" id="FPHC01000006">
    <property type="protein sequence ID" value="SFV50158.1"/>
    <property type="molecule type" value="Genomic_DNA"/>
</dbReference>
<dbReference type="Pfam" id="PF13115">
    <property type="entry name" value="YtkA"/>
    <property type="match status" value="1"/>
</dbReference>
<feature type="domain" description="YtkA-like" evidence="1">
    <location>
        <begin position="85"/>
        <end position="162"/>
    </location>
</feature>